<dbReference type="RefSeq" id="WP_089747846.1">
    <property type="nucleotide sequence ID" value="NZ_FOGF01000050.1"/>
</dbReference>
<dbReference type="STRING" id="137733.SAMN05421767_15016"/>
<protein>
    <submittedName>
        <fullName evidence="2">Uncharacterized protein</fullName>
    </submittedName>
</protein>
<evidence type="ECO:0000256" key="1">
    <source>
        <dbReference type="SAM" id="Phobius"/>
    </source>
</evidence>
<organism evidence="2 3">
    <name type="scientific">Granulicatella balaenopterae</name>
    <dbReference type="NCBI Taxonomy" id="137733"/>
    <lineage>
        <taxon>Bacteria</taxon>
        <taxon>Bacillati</taxon>
        <taxon>Bacillota</taxon>
        <taxon>Bacilli</taxon>
        <taxon>Lactobacillales</taxon>
        <taxon>Carnobacteriaceae</taxon>
        <taxon>Granulicatella</taxon>
    </lineage>
</organism>
<name>A0A1H9P3Z4_9LACT</name>
<dbReference type="Proteomes" id="UP000198556">
    <property type="component" value="Unassembled WGS sequence"/>
</dbReference>
<feature type="transmembrane region" description="Helical" evidence="1">
    <location>
        <begin position="122"/>
        <end position="144"/>
    </location>
</feature>
<keyword evidence="1" id="KW-0812">Transmembrane</keyword>
<keyword evidence="1" id="KW-0472">Membrane</keyword>
<dbReference type="EMBL" id="FOGF01000050">
    <property type="protein sequence ID" value="SER43014.1"/>
    <property type="molecule type" value="Genomic_DNA"/>
</dbReference>
<evidence type="ECO:0000313" key="2">
    <source>
        <dbReference type="EMBL" id="SER43014.1"/>
    </source>
</evidence>
<keyword evidence="1" id="KW-1133">Transmembrane helix</keyword>
<keyword evidence="3" id="KW-1185">Reference proteome</keyword>
<reference evidence="2 3" key="1">
    <citation type="submission" date="2016-10" db="EMBL/GenBank/DDBJ databases">
        <authorList>
            <person name="de Groot N.N."/>
        </authorList>
    </citation>
    <scope>NUCLEOTIDE SEQUENCE [LARGE SCALE GENOMIC DNA]</scope>
    <source>
        <strain evidence="2 3">DSM 15827</strain>
    </source>
</reference>
<gene>
    <name evidence="2" type="ORF">SAMN05421767_15016</name>
</gene>
<dbReference type="AlphaFoldDB" id="A0A1H9P3Z4"/>
<sequence>MLTKNMTDWIFRYQYVYRKRYTNKQKEKFLHAFVADLSQLTNQIKVVSSEEGVTNVYVGNIQKASRVICTGYDTPLDFKGDYLYFNQKRYAKKSLQYLYAKLAIIITLGGSVIFLGNKFIKVPSLVSIPSVVIAMITLVYFYYLGKIARGDSKKNTAVCNTFSIVYLLNRISKGIESNEAYAFLDATYLGDKGKQMLKNASKNSVEIVQLNGIGAFAPIHFVKMKYEGKQKWSNIIAAHLKENEGMPVYYLTSKELQTKMINSTQFEEVDNLLY</sequence>
<dbReference type="OrthoDB" id="1920380at2"/>
<proteinExistence type="predicted"/>
<evidence type="ECO:0000313" key="3">
    <source>
        <dbReference type="Proteomes" id="UP000198556"/>
    </source>
</evidence>
<feature type="transmembrane region" description="Helical" evidence="1">
    <location>
        <begin position="98"/>
        <end position="116"/>
    </location>
</feature>
<accession>A0A1H9P3Z4</accession>